<evidence type="ECO:0000313" key="1">
    <source>
        <dbReference type="EMBL" id="USF23456.1"/>
    </source>
</evidence>
<dbReference type="PANTHER" id="PTHR35564:SF3">
    <property type="entry name" value="TYPE VI SECRETION SYSTEM BASEPLATE SUBUNIT TSSG"/>
    <property type="match status" value="1"/>
</dbReference>
<dbReference type="NCBIfam" id="TIGR03347">
    <property type="entry name" value="VI_chp_1"/>
    <property type="match status" value="1"/>
</dbReference>
<protein>
    <submittedName>
        <fullName evidence="1">Uncharacterized protein</fullName>
    </submittedName>
</protein>
<sequence>MSSNLQYKYFYKTVKNLLKNYQRDDILFRTNSSLGHPNKEIESITTIDRKQQGAEKLTLEVMINFLGIQGSSSQLPSYILEKLALNDDGGDGWSLLFDFFNNYITWIFYDVVSMGSYAKSFNYNLDDNISNILLSFLGIKNKDTAKTYLPFAPLIVNLRRPKKQIERILQITFNLKDRLTIIENLPHHIPVISSQQNYLGIKNCQLGKNFIIGKSVCSYQTKIGILIDNLEYDEALNFFPTGSKFKMLKNSIAFLTNNEFAIDLYLKIKYKSKMALKLGKTGVRLGWGSTLGQSKSSSYIMQIPLNE</sequence>
<reference evidence="1" key="3">
    <citation type="submission" date="2022-06" db="EMBL/GenBank/DDBJ databases">
        <title>Resources to Facilitate Use of the Altered Schaedler Flora (ASF) Mouse Model to Study Microbiome Function.</title>
        <authorList>
            <person name="Proctor A."/>
            <person name="Parvinroo S."/>
            <person name="Richie T."/>
            <person name="Jia X."/>
            <person name="Lee S.T.M."/>
            <person name="Karp P.D."/>
            <person name="Paley S."/>
            <person name="Kostic A.D."/>
            <person name="Pierre J.F."/>
            <person name="Wannemuehler M.J."/>
            <person name="Phillips G.J."/>
        </authorList>
    </citation>
    <scope>NUCLEOTIDE SEQUENCE</scope>
    <source>
        <strain evidence="1">ASF457</strain>
    </source>
</reference>
<dbReference type="KEGG" id="msch:N508_000517"/>
<dbReference type="AlphaFoldDB" id="V2QEZ5"/>
<keyword evidence="2" id="KW-1185">Reference proteome</keyword>
<reference evidence="1" key="2">
    <citation type="submission" date="2022-05" db="EMBL/GenBank/DDBJ databases">
        <authorList>
            <person name="Proctor A.L."/>
            <person name="Phillips G.J."/>
            <person name="Wannemuehler M.J."/>
        </authorList>
    </citation>
    <scope>NUCLEOTIDE SEQUENCE</scope>
    <source>
        <strain evidence="1">ASF457</strain>
    </source>
</reference>
<dbReference type="PANTHER" id="PTHR35564">
    <property type="match status" value="1"/>
</dbReference>
<dbReference type="RefSeq" id="WP_023276519.1">
    <property type="nucleotide sequence ID" value="NZ_CP097562.1"/>
</dbReference>
<name>V2QEZ5_9BACT</name>
<dbReference type="InterPro" id="IPR010732">
    <property type="entry name" value="T6SS_TssG-like"/>
</dbReference>
<dbReference type="Pfam" id="PF06996">
    <property type="entry name" value="T6SS_TssG"/>
    <property type="match status" value="1"/>
</dbReference>
<accession>V2QEZ5</accession>
<reference evidence="1" key="1">
    <citation type="journal article" date="2014" name="Genome Announc.">
        <title>Draft genome sequences of the altered schaedler flora, a defined bacterial community from gnotobiotic mice.</title>
        <authorList>
            <person name="Wannemuehler M.J."/>
            <person name="Overstreet A.M."/>
            <person name="Ward D.V."/>
            <person name="Phillips G.J."/>
        </authorList>
    </citation>
    <scope>NUCLEOTIDE SEQUENCE</scope>
    <source>
        <strain evidence="1">ASF457</strain>
    </source>
</reference>
<dbReference type="OrthoDB" id="5352652at2"/>
<evidence type="ECO:0000313" key="2">
    <source>
        <dbReference type="Proteomes" id="UP000017429"/>
    </source>
</evidence>
<dbReference type="EMBL" id="CP097562">
    <property type="protein sequence ID" value="USF23456.1"/>
    <property type="molecule type" value="Genomic_DNA"/>
</dbReference>
<gene>
    <name evidence="1" type="ORF">N508_000517</name>
</gene>
<proteinExistence type="predicted"/>
<organism evidence="1 2">
    <name type="scientific">Mucispirillum schaedleri ASF457</name>
    <dbReference type="NCBI Taxonomy" id="1379858"/>
    <lineage>
        <taxon>Bacteria</taxon>
        <taxon>Pseudomonadati</taxon>
        <taxon>Deferribacterota</taxon>
        <taxon>Deferribacteres</taxon>
        <taxon>Deferribacterales</taxon>
        <taxon>Mucispirillaceae</taxon>
        <taxon>Mucispirillum</taxon>
    </lineage>
</organism>
<dbReference type="Proteomes" id="UP000017429">
    <property type="component" value="Chromosome"/>
</dbReference>
<dbReference type="eggNOG" id="COG3520">
    <property type="taxonomic scope" value="Bacteria"/>
</dbReference>